<dbReference type="AlphaFoldDB" id="A0A1R0GUK0"/>
<dbReference type="Proteomes" id="UP000187455">
    <property type="component" value="Unassembled WGS sequence"/>
</dbReference>
<protein>
    <submittedName>
        <fullName evidence="1">Uncharacterized protein</fullName>
    </submittedName>
</protein>
<accession>A0A1R0GUK0</accession>
<dbReference type="EMBL" id="LSSL01003362">
    <property type="protein sequence ID" value="OLY80570.1"/>
    <property type="molecule type" value="Genomic_DNA"/>
</dbReference>
<keyword evidence="2" id="KW-1185">Reference proteome</keyword>
<reference evidence="1 2" key="1">
    <citation type="journal article" date="2016" name="Mol. Biol. Evol.">
        <title>Genome-Wide Survey of Gut Fungi (Harpellales) Reveals the First Horizontally Transferred Ubiquitin Gene from a Mosquito Host.</title>
        <authorList>
            <person name="Wang Y."/>
            <person name="White M.M."/>
            <person name="Kvist S."/>
            <person name="Moncalvo J.M."/>
        </authorList>
    </citation>
    <scope>NUCLEOTIDE SEQUENCE [LARGE SCALE GENOMIC DNA]</scope>
    <source>
        <strain evidence="1 2">ALG-7-W6</strain>
    </source>
</reference>
<comment type="caution">
    <text evidence="1">The sequence shown here is derived from an EMBL/GenBank/DDBJ whole genome shotgun (WGS) entry which is preliminary data.</text>
</comment>
<evidence type="ECO:0000313" key="1">
    <source>
        <dbReference type="EMBL" id="OLY80570.1"/>
    </source>
</evidence>
<feature type="non-terminal residue" evidence="1">
    <location>
        <position position="30"/>
    </location>
</feature>
<gene>
    <name evidence="1" type="ORF">AYI68_g5330</name>
</gene>
<name>A0A1R0GUK0_9FUNG</name>
<proteinExistence type="predicted"/>
<sequence>MEQEVTSTFKARYLKIQFEIPNNSVTGGAL</sequence>
<evidence type="ECO:0000313" key="2">
    <source>
        <dbReference type="Proteomes" id="UP000187455"/>
    </source>
</evidence>
<organism evidence="1 2">
    <name type="scientific">Smittium mucronatum</name>
    <dbReference type="NCBI Taxonomy" id="133383"/>
    <lineage>
        <taxon>Eukaryota</taxon>
        <taxon>Fungi</taxon>
        <taxon>Fungi incertae sedis</taxon>
        <taxon>Zoopagomycota</taxon>
        <taxon>Kickxellomycotina</taxon>
        <taxon>Harpellomycetes</taxon>
        <taxon>Harpellales</taxon>
        <taxon>Legeriomycetaceae</taxon>
        <taxon>Smittium</taxon>
    </lineage>
</organism>